<dbReference type="Pfam" id="PF07992">
    <property type="entry name" value="Pyr_redox_2"/>
    <property type="match status" value="1"/>
</dbReference>
<keyword evidence="11" id="KW-1185">Reference proteome</keyword>
<keyword evidence="5" id="KW-0274">FAD</keyword>
<evidence type="ECO:0000256" key="7">
    <source>
        <dbReference type="ARBA" id="ARBA00023002"/>
    </source>
</evidence>
<dbReference type="InterPro" id="IPR055275">
    <property type="entry name" value="Ferredox_Rdtase"/>
</dbReference>
<comment type="cofactor">
    <cofactor evidence="1">
        <name>FAD</name>
        <dbReference type="ChEBI" id="CHEBI:57692"/>
    </cofactor>
</comment>
<name>A0ABN2NAP8_9PSEU</name>
<dbReference type="InterPro" id="IPR036188">
    <property type="entry name" value="FAD/NAD-bd_sf"/>
</dbReference>
<dbReference type="InterPro" id="IPR023753">
    <property type="entry name" value="FAD/NAD-binding_dom"/>
</dbReference>
<comment type="catalytic activity">
    <reaction evidence="8">
        <text>2 reduced [2Fe-2S]-[ferredoxin] + NADP(+) + H(+) = 2 oxidized [2Fe-2S]-[ferredoxin] + NADPH</text>
        <dbReference type="Rhea" id="RHEA:20125"/>
        <dbReference type="Rhea" id="RHEA-COMP:10000"/>
        <dbReference type="Rhea" id="RHEA-COMP:10001"/>
        <dbReference type="ChEBI" id="CHEBI:15378"/>
        <dbReference type="ChEBI" id="CHEBI:33737"/>
        <dbReference type="ChEBI" id="CHEBI:33738"/>
        <dbReference type="ChEBI" id="CHEBI:57783"/>
        <dbReference type="ChEBI" id="CHEBI:58349"/>
        <dbReference type="EC" id="1.18.1.2"/>
    </reaction>
</comment>
<gene>
    <name evidence="10" type="ORF">GCM10009836_44690</name>
</gene>
<comment type="caution">
    <text evidence="10">The sequence shown here is derived from an EMBL/GenBank/DDBJ whole genome shotgun (WGS) entry which is preliminary data.</text>
</comment>
<dbReference type="PANTHER" id="PTHR48467">
    <property type="entry name" value="GLUTAMATE SYNTHASE 1 [NADH], CHLOROPLASTIC-LIKE"/>
    <property type="match status" value="1"/>
</dbReference>
<dbReference type="PRINTS" id="PR00419">
    <property type="entry name" value="ADXRDTASE"/>
</dbReference>
<keyword evidence="7" id="KW-0560">Oxidoreductase</keyword>
<comment type="similarity">
    <text evidence="2">Belongs to the ferredoxin--NADP reductase type 1 family.</text>
</comment>
<dbReference type="RefSeq" id="WP_344420314.1">
    <property type="nucleotide sequence ID" value="NZ_BAAAQK010000017.1"/>
</dbReference>
<dbReference type="EMBL" id="BAAAQK010000017">
    <property type="protein sequence ID" value="GAA1859530.1"/>
    <property type="molecule type" value="Genomic_DNA"/>
</dbReference>
<evidence type="ECO:0000256" key="6">
    <source>
        <dbReference type="ARBA" id="ARBA00022857"/>
    </source>
</evidence>
<dbReference type="PIRSF" id="PIRSF000362">
    <property type="entry name" value="FNR"/>
    <property type="match status" value="1"/>
</dbReference>
<evidence type="ECO:0000256" key="1">
    <source>
        <dbReference type="ARBA" id="ARBA00001974"/>
    </source>
</evidence>
<evidence type="ECO:0000313" key="10">
    <source>
        <dbReference type="EMBL" id="GAA1859530.1"/>
    </source>
</evidence>
<sequence length="438" mass="46963">MSRVAVVGSGPAGLYTVAALLSSGEPVEIDVIDRLPTPYGLVRYGVAPDHAKMKAVTRVLAKPFAKGVRYLGNVEVGRDVTHEELLEQYHAVVYASGTEHDARVGIPGEDLDGVLGSSQFVRWYNGHPDAAERELVLDAREVAVIGAGNVALDVARVLSRTADEMRETDVPHRVLEVLDRSRVTDVHVLIRRTPTDARFTPAELFQLSELADADVILHDGGAGVDDPETAEDRRVRLNLETFRTFADTPPAGRSRRIHLRFLVSPTEIVGDGRVEGIVVEHNERGADGRITGTGRTERIPVGAVITAVGFRGAPPADLPHDEHGIVPSVQGRVVRDGAPVPGVYVAGWLKRGPSGIIGTNKPDGAETAAAVVEDLAALAARPIRGDLLQLLDERAVRVVDWAAWLRLDGHEAELGGSAGRGRVKVRDLASMLKQCLGA</sequence>
<evidence type="ECO:0000256" key="2">
    <source>
        <dbReference type="ARBA" id="ARBA00008312"/>
    </source>
</evidence>
<evidence type="ECO:0000256" key="8">
    <source>
        <dbReference type="ARBA" id="ARBA00047776"/>
    </source>
</evidence>
<keyword evidence="6" id="KW-0521">NADP</keyword>
<evidence type="ECO:0000256" key="3">
    <source>
        <dbReference type="ARBA" id="ARBA00013223"/>
    </source>
</evidence>
<evidence type="ECO:0000256" key="5">
    <source>
        <dbReference type="ARBA" id="ARBA00022827"/>
    </source>
</evidence>
<protein>
    <recommendedName>
        <fullName evidence="3">ferredoxin--NADP(+) reductase</fullName>
        <ecNumber evidence="3">1.18.1.2</ecNumber>
    </recommendedName>
</protein>
<keyword evidence="4" id="KW-0285">Flavoprotein</keyword>
<dbReference type="Proteomes" id="UP001500449">
    <property type="component" value="Unassembled WGS sequence"/>
</dbReference>
<dbReference type="Gene3D" id="3.50.50.60">
    <property type="entry name" value="FAD/NAD(P)-binding domain"/>
    <property type="match status" value="1"/>
</dbReference>
<organism evidence="10 11">
    <name type="scientific">Pseudonocardia ailaonensis</name>
    <dbReference type="NCBI Taxonomy" id="367279"/>
    <lineage>
        <taxon>Bacteria</taxon>
        <taxon>Bacillati</taxon>
        <taxon>Actinomycetota</taxon>
        <taxon>Actinomycetes</taxon>
        <taxon>Pseudonocardiales</taxon>
        <taxon>Pseudonocardiaceae</taxon>
        <taxon>Pseudonocardia</taxon>
    </lineage>
</organism>
<evidence type="ECO:0000313" key="11">
    <source>
        <dbReference type="Proteomes" id="UP001500449"/>
    </source>
</evidence>
<dbReference type="InterPro" id="IPR021163">
    <property type="entry name" value="Ferredox_Rdtase_adrenod"/>
</dbReference>
<evidence type="ECO:0000256" key="4">
    <source>
        <dbReference type="ARBA" id="ARBA00022630"/>
    </source>
</evidence>
<reference evidence="10 11" key="1">
    <citation type="journal article" date="2019" name="Int. J. Syst. Evol. Microbiol.">
        <title>The Global Catalogue of Microorganisms (GCM) 10K type strain sequencing project: providing services to taxonomists for standard genome sequencing and annotation.</title>
        <authorList>
            <consortium name="The Broad Institute Genomics Platform"/>
            <consortium name="The Broad Institute Genome Sequencing Center for Infectious Disease"/>
            <person name="Wu L."/>
            <person name="Ma J."/>
        </authorList>
    </citation>
    <scope>NUCLEOTIDE SEQUENCE [LARGE SCALE GENOMIC DNA]</scope>
    <source>
        <strain evidence="10 11">JCM 16009</strain>
    </source>
</reference>
<dbReference type="SUPFAM" id="SSF51971">
    <property type="entry name" value="Nucleotide-binding domain"/>
    <property type="match status" value="2"/>
</dbReference>
<proteinExistence type="inferred from homology"/>
<evidence type="ECO:0000259" key="9">
    <source>
        <dbReference type="Pfam" id="PF07992"/>
    </source>
</evidence>
<accession>A0ABN2NAP8</accession>
<dbReference type="PANTHER" id="PTHR48467:SF1">
    <property type="entry name" value="GLUTAMATE SYNTHASE 1 [NADH], CHLOROPLASTIC-LIKE"/>
    <property type="match status" value="1"/>
</dbReference>
<dbReference type="EC" id="1.18.1.2" evidence="3"/>
<dbReference type="Gene3D" id="3.40.50.720">
    <property type="entry name" value="NAD(P)-binding Rossmann-like Domain"/>
    <property type="match status" value="1"/>
</dbReference>
<feature type="domain" description="FAD/NAD(P)-binding" evidence="9">
    <location>
        <begin position="3"/>
        <end position="179"/>
    </location>
</feature>